<organism evidence="1">
    <name type="scientific">Daphnia magna</name>
    <dbReference type="NCBI Taxonomy" id="35525"/>
    <lineage>
        <taxon>Eukaryota</taxon>
        <taxon>Metazoa</taxon>
        <taxon>Ecdysozoa</taxon>
        <taxon>Arthropoda</taxon>
        <taxon>Crustacea</taxon>
        <taxon>Branchiopoda</taxon>
        <taxon>Diplostraca</taxon>
        <taxon>Cladocera</taxon>
        <taxon>Anomopoda</taxon>
        <taxon>Daphniidae</taxon>
        <taxon>Daphnia</taxon>
    </lineage>
</organism>
<dbReference type="AlphaFoldDB" id="A0A0P6DXS7"/>
<name>A0A0P6DXS7_9CRUS</name>
<dbReference type="EMBL" id="GDIQ01071571">
    <property type="protein sequence ID" value="JAN23166.1"/>
    <property type="molecule type" value="Transcribed_RNA"/>
</dbReference>
<accession>A0A0P6DXS7</accession>
<dbReference type="EMBL" id="LRGB01002076">
    <property type="protein sequence ID" value="KZS09323.1"/>
    <property type="molecule type" value="Genomic_DNA"/>
</dbReference>
<keyword evidence="3" id="KW-1185">Reference proteome</keyword>
<dbReference type="Proteomes" id="UP000076858">
    <property type="component" value="Unassembled WGS sequence"/>
</dbReference>
<protein>
    <submittedName>
        <fullName evidence="1">Uncharacterized protein</fullName>
    </submittedName>
</protein>
<evidence type="ECO:0000313" key="2">
    <source>
        <dbReference type="EMBL" id="KZS09323.1"/>
    </source>
</evidence>
<reference evidence="1" key="1">
    <citation type="submission" date="2015-10" db="EMBL/GenBank/DDBJ databases">
        <title>EvidentialGene: Evidence-directed Construction of Complete mRNA Transcriptomes without Genomes.</title>
        <authorList>
            <person name="Gilbert D.G."/>
        </authorList>
    </citation>
    <scope>NUCLEOTIDE SEQUENCE</scope>
</reference>
<sequence>MFASQRAAVVDQNLLQFCFSWRTRGFYILAITPSSLITDYTQLPRSARSRLCCFEHISTILSFPSPK</sequence>
<gene>
    <name evidence="2" type="ORF">APZ42_026419</name>
</gene>
<evidence type="ECO:0000313" key="3">
    <source>
        <dbReference type="Proteomes" id="UP000076858"/>
    </source>
</evidence>
<proteinExistence type="predicted"/>
<evidence type="ECO:0000313" key="1">
    <source>
        <dbReference type="EMBL" id="JAN23166.1"/>
    </source>
</evidence>
<reference evidence="2 3" key="2">
    <citation type="submission" date="2016-03" db="EMBL/GenBank/DDBJ databases">
        <title>EvidentialGene: Evidence-directed Construction of Genes on Genomes.</title>
        <authorList>
            <person name="Gilbert D.G."/>
            <person name="Choi J.-H."/>
            <person name="Mockaitis K."/>
            <person name="Colbourne J."/>
            <person name="Pfrender M."/>
        </authorList>
    </citation>
    <scope>NUCLEOTIDE SEQUENCE [LARGE SCALE GENOMIC DNA]</scope>
    <source>
        <strain evidence="2 3">Xinb3</strain>
        <tissue evidence="2">Complete organism</tissue>
    </source>
</reference>